<evidence type="ECO:0000313" key="5">
    <source>
        <dbReference type="EMBL" id="KUJ19431.1"/>
    </source>
</evidence>
<dbReference type="GO" id="GO:0003677">
    <property type="term" value="F:DNA binding"/>
    <property type="evidence" value="ECO:0007669"/>
    <property type="project" value="InterPro"/>
</dbReference>
<keyword evidence="1" id="KW-0479">Metal-binding</keyword>
<dbReference type="KEGG" id="psco:LY89DRAFT_581060"/>
<accession>A0A194XH15</accession>
<feature type="compositionally biased region" description="Basic and acidic residues" evidence="3">
    <location>
        <begin position="92"/>
        <end position="104"/>
    </location>
</feature>
<name>A0A194XH15_MOLSC</name>
<feature type="domain" description="Zn(2)-C6 fungal-type" evidence="4">
    <location>
        <begin position="33"/>
        <end position="64"/>
    </location>
</feature>
<dbReference type="PROSITE" id="PS50048">
    <property type="entry name" value="ZN2_CY6_FUNGAL_2"/>
    <property type="match status" value="1"/>
</dbReference>
<dbReference type="CDD" id="cd12148">
    <property type="entry name" value="fungal_TF_MHR"/>
    <property type="match status" value="1"/>
</dbReference>
<dbReference type="GO" id="GO:0016831">
    <property type="term" value="F:carboxy-lyase activity"/>
    <property type="evidence" value="ECO:0007669"/>
    <property type="project" value="TreeGrafter"/>
</dbReference>
<dbReference type="SUPFAM" id="SSF57701">
    <property type="entry name" value="Zn2/Cys6 DNA-binding domain"/>
    <property type="match status" value="1"/>
</dbReference>
<dbReference type="Pfam" id="PF00172">
    <property type="entry name" value="Zn_clus"/>
    <property type="match status" value="1"/>
</dbReference>
<dbReference type="InterPro" id="IPR007219">
    <property type="entry name" value="XnlR_reg_dom"/>
</dbReference>
<dbReference type="FunFam" id="4.10.240.10:FF:000001">
    <property type="entry name" value="Fungal specific transcription factor, putative"/>
    <property type="match status" value="1"/>
</dbReference>
<evidence type="ECO:0000313" key="6">
    <source>
        <dbReference type="Proteomes" id="UP000070700"/>
    </source>
</evidence>
<protein>
    <recommendedName>
        <fullName evidence="4">Zn(2)-C6 fungal-type domain-containing protein</fullName>
    </recommendedName>
</protein>
<dbReference type="GO" id="GO:0000981">
    <property type="term" value="F:DNA-binding transcription factor activity, RNA polymerase II-specific"/>
    <property type="evidence" value="ECO:0007669"/>
    <property type="project" value="InterPro"/>
</dbReference>
<sequence length="697" mass="77849">MSSEGPPDPIENLTPDEANRIIHSHRKVRYGTACWPCRQRKVKCDNKQPCENCVKRDHANLCSYNPKQNASKSSSSTVTGTKRGRSPGSESSLRKEDDRWPRTNDEEDPNESRYLGQNSIAAFLSEETRAGEPAVDGEQDVIRKDIMPILGLQISSAPYPFMSKEHMDRIRLDIAAALPTDREVLKSFQIYKQIVQPFWGLLIDIEDFETKLCIYLEDRVASAKHPATGSKGVSSAWLGMLFAVLAVSTNYTELPYHKRVATSQAFVQISFHCLRLSNFLIRPSLESLQALLILGFVLANDMKAEASWALIGLTCRLAQALGLHRGPHEYARAPTPAETDLPRRKLWWTIVWQDSLLSLSFDRSPIAIMTRCQLPLGPTALTEGFTYTEAMYHLCQKILQSVNNDTSSQPEFDQIIADSIEVENIRSRVRPELRIKEACKTVQDRLQHCAIILHTSFVVSVLCRPALRRGESPGMNSTQKQILADKCKENLAETVRMYLKMHSLSVIPTRSWAFTYHGLSSAVLLGILGETKTDPEVRTLQGNLISALSTAASKEQTSPSLPKSDRDIELSGPLSRALVALKNIYDHGWVVERPKGGVPGNTGAPIDGSMALEQDPTTFEQQNAAMAMASMQNGIMPPLDYTQQMMAPVDLSNPQVDQTLNMSPMDLFDSIFWDPYPTNGLDQLGGFDYTQQLYPQY</sequence>
<reference evidence="5 6" key="1">
    <citation type="submission" date="2015-10" db="EMBL/GenBank/DDBJ databases">
        <title>Full genome of DAOMC 229536 Phialocephala scopiformis, a fungal endophyte of spruce producing the potent anti-insectan compound rugulosin.</title>
        <authorList>
            <consortium name="DOE Joint Genome Institute"/>
            <person name="Walker A.K."/>
            <person name="Frasz S.L."/>
            <person name="Seifert K.A."/>
            <person name="Miller J.D."/>
            <person name="Mondo S.J."/>
            <person name="Labutti K."/>
            <person name="Lipzen A."/>
            <person name="Dockter R."/>
            <person name="Kennedy M."/>
            <person name="Grigoriev I.V."/>
            <person name="Spatafora J.W."/>
        </authorList>
    </citation>
    <scope>NUCLEOTIDE SEQUENCE [LARGE SCALE GENOMIC DNA]</scope>
    <source>
        <strain evidence="5 6">CBS 120377</strain>
    </source>
</reference>
<dbReference type="STRING" id="149040.A0A194XH15"/>
<dbReference type="PANTHER" id="PTHR43374">
    <property type="entry name" value="FLAVIN PRENYLTRANSFERASE"/>
    <property type="match status" value="1"/>
</dbReference>
<evidence type="ECO:0000259" key="4">
    <source>
        <dbReference type="PROSITE" id="PS50048"/>
    </source>
</evidence>
<dbReference type="GO" id="GO:0006351">
    <property type="term" value="P:DNA-templated transcription"/>
    <property type="evidence" value="ECO:0007669"/>
    <property type="project" value="InterPro"/>
</dbReference>
<dbReference type="InterPro" id="IPR004507">
    <property type="entry name" value="UbiX-like"/>
</dbReference>
<evidence type="ECO:0000256" key="2">
    <source>
        <dbReference type="ARBA" id="ARBA00023242"/>
    </source>
</evidence>
<dbReference type="SMART" id="SM00066">
    <property type="entry name" value="GAL4"/>
    <property type="match status" value="1"/>
</dbReference>
<dbReference type="PANTHER" id="PTHR43374:SF1">
    <property type="entry name" value="FLAVIN PRENYLTRANSFERASE PAD1, MITOCHONDRIAL"/>
    <property type="match status" value="1"/>
</dbReference>
<dbReference type="Proteomes" id="UP000070700">
    <property type="component" value="Unassembled WGS sequence"/>
</dbReference>
<dbReference type="EMBL" id="KQ947411">
    <property type="protein sequence ID" value="KUJ19431.1"/>
    <property type="molecule type" value="Genomic_DNA"/>
</dbReference>
<feature type="compositionally biased region" description="Low complexity" evidence="3">
    <location>
        <begin position="71"/>
        <end position="81"/>
    </location>
</feature>
<keyword evidence="2" id="KW-0539">Nucleus</keyword>
<dbReference type="InterPro" id="IPR001138">
    <property type="entry name" value="Zn2Cys6_DnaBD"/>
</dbReference>
<dbReference type="OrthoDB" id="10251155at2759"/>
<dbReference type="PROSITE" id="PS00463">
    <property type="entry name" value="ZN2_CY6_FUNGAL_1"/>
    <property type="match status" value="1"/>
</dbReference>
<gene>
    <name evidence="5" type="ORF">LY89DRAFT_581060</name>
</gene>
<dbReference type="Pfam" id="PF04082">
    <property type="entry name" value="Fungal_trans"/>
    <property type="match status" value="1"/>
</dbReference>
<dbReference type="SMART" id="SM00906">
    <property type="entry name" value="Fungal_trans"/>
    <property type="match status" value="1"/>
</dbReference>
<organism evidence="5 6">
    <name type="scientific">Mollisia scopiformis</name>
    <name type="common">Conifer needle endophyte fungus</name>
    <name type="synonym">Phialocephala scopiformis</name>
    <dbReference type="NCBI Taxonomy" id="149040"/>
    <lineage>
        <taxon>Eukaryota</taxon>
        <taxon>Fungi</taxon>
        <taxon>Dikarya</taxon>
        <taxon>Ascomycota</taxon>
        <taxon>Pezizomycotina</taxon>
        <taxon>Leotiomycetes</taxon>
        <taxon>Helotiales</taxon>
        <taxon>Mollisiaceae</taxon>
        <taxon>Mollisia</taxon>
    </lineage>
</organism>
<feature type="region of interest" description="Disordered" evidence="3">
    <location>
        <begin position="64"/>
        <end position="113"/>
    </location>
</feature>
<dbReference type="CDD" id="cd00067">
    <property type="entry name" value="GAL4"/>
    <property type="match status" value="1"/>
</dbReference>
<keyword evidence="6" id="KW-1185">Reference proteome</keyword>
<proteinExistence type="predicted"/>
<dbReference type="InParanoid" id="A0A194XH15"/>
<dbReference type="AlphaFoldDB" id="A0A194XH15"/>
<dbReference type="RefSeq" id="XP_018073786.1">
    <property type="nucleotide sequence ID" value="XM_018209089.1"/>
</dbReference>
<dbReference type="InterPro" id="IPR036864">
    <property type="entry name" value="Zn2-C6_fun-type_DNA-bd_sf"/>
</dbReference>
<dbReference type="Gene3D" id="4.10.240.10">
    <property type="entry name" value="Zn(2)-C6 fungal-type DNA-binding domain"/>
    <property type="match status" value="1"/>
</dbReference>
<evidence type="ECO:0000256" key="1">
    <source>
        <dbReference type="ARBA" id="ARBA00022723"/>
    </source>
</evidence>
<dbReference type="GeneID" id="28818815"/>
<dbReference type="GO" id="GO:0008270">
    <property type="term" value="F:zinc ion binding"/>
    <property type="evidence" value="ECO:0007669"/>
    <property type="project" value="InterPro"/>
</dbReference>
<evidence type="ECO:0000256" key="3">
    <source>
        <dbReference type="SAM" id="MobiDB-lite"/>
    </source>
</evidence>